<evidence type="ECO:0000256" key="1">
    <source>
        <dbReference type="SAM" id="MobiDB-lite"/>
    </source>
</evidence>
<evidence type="ECO:0000313" key="3">
    <source>
        <dbReference type="Proteomes" id="UP000887572"/>
    </source>
</evidence>
<feature type="domain" description="SGS" evidence="2">
    <location>
        <begin position="12"/>
        <end position="106"/>
    </location>
</feature>
<dbReference type="InterPro" id="IPR044563">
    <property type="entry name" value="Sgt1-like"/>
</dbReference>
<dbReference type="PANTHER" id="PTHR45862">
    <property type="entry name" value="PROTEIN SGT1 HOMOLOG"/>
    <property type="match status" value="1"/>
</dbReference>
<proteinExistence type="predicted"/>
<dbReference type="InterPro" id="IPR007699">
    <property type="entry name" value="SGS_dom"/>
</dbReference>
<dbReference type="Pfam" id="PF05002">
    <property type="entry name" value="SGS"/>
    <property type="match status" value="1"/>
</dbReference>
<dbReference type="Proteomes" id="UP000887572">
    <property type="component" value="Unplaced"/>
</dbReference>
<accession>A0A914GZB5</accession>
<dbReference type="GO" id="GO:0051087">
    <property type="term" value="F:protein-folding chaperone binding"/>
    <property type="evidence" value="ECO:0007669"/>
    <property type="project" value="InterPro"/>
</dbReference>
<feature type="compositionally biased region" description="Basic and acidic residues" evidence="1">
    <location>
        <begin position="7"/>
        <end position="21"/>
    </location>
</feature>
<evidence type="ECO:0000259" key="2">
    <source>
        <dbReference type="PROSITE" id="PS51048"/>
    </source>
</evidence>
<dbReference type="WBParaSite" id="Gr19_v10_g12180.t1">
    <property type="protein sequence ID" value="Gr19_v10_g12180.t1"/>
    <property type="gene ID" value="Gr19_v10_g12180"/>
</dbReference>
<reference evidence="4" key="1">
    <citation type="submission" date="2022-11" db="UniProtKB">
        <authorList>
            <consortium name="WormBaseParasite"/>
        </authorList>
    </citation>
    <scope>IDENTIFICATION</scope>
</reference>
<evidence type="ECO:0000313" key="4">
    <source>
        <dbReference type="WBParaSite" id="Gr19_v10_g12180.t1"/>
    </source>
</evidence>
<name>A0A914GZB5_GLORO</name>
<dbReference type="AlphaFoldDB" id="A0A914GZB5"/>
<protein>
    <submittedName>
        <fullName evidence="4">SGS domain-containing protein</fullName>
    </submittedName>
</protein>
<keyword evidence="3" id="KW-1185">Reference proteome</keyword>
<feature type="region of interest" description="Disordered" evidence="1">
    <location>
        <begin position="1"/>
        <end position="23"/>
    </location>
</feature>
<sequence>MSGPETSDDRVAEDQAKKTDLSSKYAQWERLAKELEKQEEEEEESGGVDSMFKKIYRDANDEVKKAMVKSFSESQGTVLSTNWNEVKKDQVEMKPPEGIEFKRFEK</sequence>
<dbReference type="PROSITE" id="PS51048">
    <property type="entry name" value="SGS"/>
    <property type="match status" value="1"/>
</dbReference>
<organism evidence="3 4">
    <name type="scientific">Globodera rostochiensis</name>
    <name type="common">Golden nematode worm</name>
    <name type="synonym">Heterodera rostochiensis</name>
    <dbReference type="NCBI Taxonomy" id="31243"/>
    <lineage>
        <taxon>Eukaryota</taxon>
        <taxon>Metazoa</taxon>
        <taxon>Ecdysozoa</taxon>
        <taxon>Nematoda</taxon>
        <taxon>Chromadorea</taxon>
        <taxon>Rhabditida</taxon>
        <taxon>Tylenchina</taxon>
        <taxon>Tylenchomorpha</taxon>
        <taxon>Tylenchoidea</taxon>
        <taxon>Heteroderidae</taxon>
        <taxon>Heteroderinae</taxon>
        <taxon>Globodera</taxon>
    </lineage>
</organism>